<evidence type="ECO:0000313" key="2">
    <source>
        <dbReference type="Proteomes" id="UP000181962"/>
    </source>
</evidence>
<organism evidence="1 2">
    <name type="scientific">Bradyrhizobium japonicum</name>
    <dbReference type="NCBI Taxonomy" id="375"/>
    <lineage>
        <taxon>Bacteria</taxon>
        <taxon>Pseudomonadati</taxon>
        <taxon>Pseudomonadota</taxon>
        <taxon>Alphaproteobacteria</taxon>
        <taxon>Hyphomicrobiales</taxon>
        <taxon>Nitrobacteraceae</taxon>
        <taxon>Bradyrhizobium</taxon>
    </lineage>
</organism>
<reference evidence="1 2" key="1">
    <citation type="submission" date="2016-11" db="EMBL/GenBank/DDBJ databases">
        <title>Complete Genome Sequence of Bradyrhizobium sp. strain J5, an isolated from soybean nodule in Hokkaido.</title>
        <authorList>
            <person name="Kanehara K."/>
        </authorList>
    </citation>
    <scope>NUCLEOTIDE SEQUENCE [LARGE SCALE GENOMIC DNA]</scope>
    <source>
        <strain evidence="1 2">J5</strain>
    </source>
</reference>
<dbReference type="Proteomes" id="UP000181962">
    <property type="component" value="Chromosome"/>
</dbReference>
<evidence type="ECO:0000313" key="1">
    <source>
        <dbReference type="EMBL" id="APG10485.1"/>
    </source>
</evidence>
<name>A0A1L3FB12_BRAJP</name>
<proteinExistence type="predicted"/>
<dbReference type="EMBL" id="CP017637">
    <property type="protein sequence ID" value="APG10485.1"/>
    <property type="molecule type" value="Genomic_DNA"/>
</dbReference>
<sequence>MGAQGRMKRDLEELWRLEQISLAEAALATMHIEPIGLLKVAEDCRRSTDEIEARAALQSRARSFLGVSWGYRGYADTNWPGHVGVRSDRLGALRRARGGDLRLVRGFECALLVLCMPLPYLPAG</sequence>
<gene>
    <name evidence="1" type="ORF">BKD09_19330</name>
</gene>
<accession>A0A1L3FB12</accession>
<dbReference type="AlphaFoldDB" id="A0A1L3FB12"/>
<protein>
    <submittedName>
        <fullName evidence="1">Uncharacterized protein</fullName>
    </submittedName>
</protein>